<evidence type="ECO:0000313" key="3">
    <source>
        <dbReference type="EMBL" id="EGZ15161.1"/>
    </source>
</evidence>
<accession>G4ZQC6</accession>
<protein>
    <recommendedName>
        <fullName evidence="5">Transmembrane protein</fullName>
    </recommendedName>
</protein>
<dbReference type="Proteomes" id="UP000002640">
    <property type="component" value="Unassembled WGS sequence"/>
</dbReference>
<organism evidence="3 4">
    <name type="scientific">Phytophthora sojae (strain P6497)</name>
    <name type="common">Soybean stem and root rot agent</name>
    <name type="synonym">Phytophthora megasperma f. sp. glycines</name>
    <dbReference type="NCBI Taxonomy" id="1094619"/>
    <lineage>
        <taxon>Eukaryota</taxon>
        <taxon>Sar</taxon>
        <taxon>Stramenopiles</taxon>
        <taxon>Oomycota</taxon>
        <taxon>Peronosporomycetes</taxon>
        <taxon>Peronosporales</taxon>
        <taxon>Peronosporaceae</taxon>
        <taxon>Phytophthora</taxon>
    </lineage>
</organism>
<evidence type="ECO:0000256" key="1">
    <source>
        <dbReference type="SAM" id="MobiDB-lite"/>
    </source>
</evidence>
<keyword evidence="2" id="KW-1133">Transmembrane helix</keyword>
<dbReference type="OMA" id="MHAYLSM"/>
<feature type="transmembrane region" description="Helical" evidence="2">
    <location>
        <begin position="134"/>
        <end position="153"/>
    </location>
</feature>
<feature type="transmembrane region" description="Helical" evidence="2">
    <location>
        <begin position="184"/>
        <end position="206"/>
    </location>
</feature>
<feature type="transmembrane region" description="Helical" evidence="2">
    <location>
        <begin position="159"/>
        <end position="177"/>
    </location>
</feature>
<keyword evidence="2" id="KW-0812">Transmembrane</keyword>
<name>G4ZQC6_PHYSP</name>
<feature type="transmembrane region" description="Helical" evidence="2">
    <location>
        <begin position="93"/>
        <end position="113"/>
    </location>
</feature>
<keyword evidence="2" id="KW-0472">Membrane</keyword>
<dbReference type="RefSeq" id="XP_009528910.1">
    <property type="nucleotide sequence ID" value="XM_009530615.1"/>
</dbReference>
<sequence>MMTMEQEVTPRRPHSARVGDSDDADELMDKETDPMVSAAPNSSARRAQQAESWVQFVLDRIWSLAFLGVASLGLYEAEFVPELLQAPHARREFVHLGVLFASLLGLFGAYIEVYRGMILGERVHYATAKTATHGMLASMLASGFCLAVGMWPVWRWLTLPYLFMWSWGVVVQLLVILPPLLQRVVFVGGYLWFMHAYLSMFLVGGLQ</sequence>
<dbReference type="AlphaFoldDB" id="G4ZQC6"/>
<dbReference type="PANTHER" id="PTHR31134:SF1">
    <property type="entry name" value="TRANSMEMBRANE PROTEIN 128"/>
    <property type="match status" value="1"/>
</dbReference>
<dbReference type="InParanoid" id="G4ZQC6"/>
<dbReference type="InterPro" id="IPR033579">
    <property type="entry name" value="TMEM128"/>
</dbReference>
<reference evidence="3 4" key="1">
    <citation type="journal article" date="2006" name="Science">
        <title>Phytophthora genome sequences uncover evolutionary origins and mechanisms of pathogenesis.</title>
        <authorList>
            <person name="Tyler B.M."/>
            <person name="Tripathy S."/>
            <person name="Zhang X."/>
            <person name="Dehal P."/>
            <person name="Jiang R.H."/>
            <person name="Aerts A."/>
            <person name="Arredondo F.D."/>
            <person name="Baxter L."/>
            <person name="Bensasson D."/>
            <person name="Beynon J.L."/>
            <person name="Chapman J."/>
            <person name="Damasceno C.M."/>
            <person name="Dorrance A.E."/>
            <person name="Dou D."/>
            <person name="Dickerman A.W."/>
            <person name="Dubchak I.L."/>
            <person name="Garbelotto M."/>
            <person name="Gijzen M."/>
            <person name="Gordon S.G."/>
            <person name="Govers F."/>
            <person name="Grunwald N.J."/>
            <person name="Huang W."/>
            <person name="Ivors K.L."/>
            <person name="Jones R.W."/>
            <person name="Kamoun S."/>
            <person name="Krampis K."/>
            <person name="Lamour K.H."/>
            <person name="Lee M.K."/>
            <person name="McDonald W.H."/>
            <person name="Medina M."/>
            <person name="Meijer H.J."/>
            <person name="Nordberg E.K."/>
            <person name="Maclean D.J."/>
            <person name="Ospina-Giraldo M.D."/>
            <person name="Morris P.F."/>
            <person name="Phuntumart V."/>
            <person name="Putnam N.H."/>
            <person name="Rash S."/>
            <person name="Rose J.K."/>
            <person name="Sakihama Y."/>
            <person name="Salamov A.A."/>
            <person name="Savidor A."/>
            <person name="Scheuring C.F."/>
            <person name="Smith B.M."/>
            <person name="Sobral B.W."/>
            <person name="Terry A."/>
            <person name="Torto-Alalibo T.A."/>
            <person name="Win J."/>
            <person name="Xu Z."/>
            <person name="Zhang H."/>
            <person name="Grigoriev I.V."/>
            <person name="Rokhsar D.S."/>
            <person name="Boore J.L."/>
        </authorList>
    </citation>
    <scope>NUCLEOTIDE SEQUENCE [LARGE SCALE GENOMIC DNA]</scope>
    <source>
        <strain evidence="3 4">P6497</strain>
    </source>
</reference>
<dbReference type="KEGG" id="psoj:PHYSODRAFT_510137"/>
<dbReference type="GeneID" id="20659079"/>
<dbReference type="PANTHER" id="PTHR31134">
    <property type="entry name" value="TRANSMEMBRANE PROTEIN 128"/>
    <property type="match status" value="1"/>
</dbReference>
<dbReference type="EMBL" id="JH159155">
    <property type="protein sequence ID" value="EGZ15161.1"/>
    <property type="molecule type" value="Genomic_DNA"/>
</dbReference>
<feature type="region of interest" description="Disordered" evidence="1">
    <location>
        <begin position="1"/>
        <end position="43"/>
    </location>
</feature>
<proteinExistence type="predicted"/>
<evidence type="ECO:0000256" key="2">
    <source>
        <dbReference type="SAM" id="Phobius"/>
    </source>
</evidence>
<dbReference type="Pfam" id="PF20479">
    <property type="entry name" value="TMEM128"/>
    <property type="match status" value="1"/>
</dbReference>
<gene>
    <name evidence="3" type="ORF">PHYSODRAFT_510137</name>
</gene>
<evidence type="ECO:0008006" key="5">
    <source>
        <dbReference type="Google" id="ProtNLM"/>
    </source>
</evidence>
<evidence type="ECO:0000313" key="4">
    <source>
        <dbReference type="Proteomes" id="UP000002640"/>
    </source>
</evidence>
<keyword evidence="4" id="KW-1185">Reference proteome</keyword>